<evidence type="ECO:0000256" key="1">
    <source>
        <dbReference type="SAM" id="Phobius"/>
    </source>
</evidence>
<dbReference type="AlphaFoldDB" id="A0AAN6S2X9"/>
<evidence type="ECO:0000313" key="3">
    <source>
        <dbReference type="Proteomes" id="UP001303473"/>
    </source>
</evidence>
<keyword evidence="1" id="KW-0812">Transmembrane</keyword>
<name>A0AAN6S2X9_9PEZI</name>
<reference evidence="3" key="1">
    <citation type="journal article" date="2023" name="Mol. Phylogenet. Evol.">
        <title>Genome-scale phylogeny and comparative genomics of the fungal order Sordariales.</title>
        <authorList>
            <person name="Hensen N."/>
            <person name="Bonometti L."/>
            <person name="Westerberg I."/>
            <person name="Brannstrom I.O."/>
            <person name="Guillou S."/>
            <person name="Cros-Aarteil S."/>
            <person name="Calhoun S."/>
            <person name="Haridas S."/>
            <person name="Kuo A."/>
            <person name="Mondo S."/>
            <person name="Pangilinan J."/>
            <person name="Riley R."/>
            <person name="LaButti K."/>
            <person name="Andreopoulos B."/>
            <person name="Lipzen A."/>
            <person name="Chen C."/>
            <person name="Yan M."/>
            <person name="Daum C."/>
            <person name="Ng V."/>
            <person name="Clum A."/>
            <person name="Steindorff A."/>
            <person name="Ohm R.A."/>
            <person name="Martin F."/>
            <person name="Silar P."/>
            <person name="Natvig D.O."/>
            <person name="Lalanne C."/>
            <person name="Gautier V."/>
            <person name="Ament-Velasquez S.L."/>
            <person name="Kruys A."/>
            <person name="Hutchinson M.I."/>
            <person name="Powell A.J."/>
            <person name="Barry K."/>
            <person name="Miller A.N."/>
            <person name="Grigoriev I.V."/>
            <person name="Debuchy R."/>
            <person name="Gladieux P."/>
            <person name="Hiltunen Thoren M."/>
            <person name="Johannesson H."/>
        </authorList>
    </citation>
    <scope>NUCLEOTIDE SEQUENCE [LARGE SCALE GENOMIC DNA]</scope>
    <source>
        <strain evidence="3">CBS 340.73</strain>
    </source>
</reference>
<proteinExistence type="predicted"/>
<keyword evidence="1" id="KW-1133">Transmembrane helix</keyword>
<sequence>MRKEKGGRTLSGMGKIALSITWMVYSTYFLTSIIHWYPPSSLPLSGDVLCCCAFCLIFLSYTVWSGSLSIYHFLGLCLVTYPSLFTVRVSKNGKKKEKRSERLATILKTKNRIVTTAEVESSRVKKTRDGCWNYLYT</sequence>
<keyword evidence="1" id="KW-0472">Membrane</keyword>
<feature type="transmembrane region" description="Helical" evidence="1">
    <location>
        <begin position="70"/>
        <end position="89"/>
    </location>
</feature>
<keyword evidence="3" id="KW-1185">Reference proteome</keyword>
<accession>A0AAN6S2X9</accession>
<dbReference type="Proteomes" id="UP001303473">
    <property type="component" value="Unassembled WGS sequence"/>
</dbReference>
<dbReference type="EMBL" id="MU853838">
    <property type="protein sequence ID" value="KAK3938043.1"/>
    <property type="molecule type" value="Genomic_DNA"/>
</dbReference>
<comment type="caution">
    <text evidence="2">The sequence shown here is derived from an EMBL/GenBank/DDBJ whole genome shotgun (WGS) entry which is preliminary data.</text>
</comment>
<evidence type="ECO:0000313" key="2">
    <source>
        <dbReference type="EMBL" id="KAK3938043.1"/>
    </source>
</evidence>
<protein>
    <submittedName>
        <fullName evidence="2">Uncharacterized protein</fullName>
    </submittedName>
</protein>
<organism evidence="2 3">
    <name type="scientific">Diplogelasinospora grovesii</name>
    <dbReference type="NCBI Taxonomy" id="303347"/>
    <lineage>
        <taxon>Eukaryota</taxon>
        <taxon>Fungi</taxon>
        <taxon>Dikarya</taxon>
        <taxon>Ascomycota</taxon>
        <taxon>Pezizomycotina</taxon>
        <taxon>Sordariomycetes</taxon>
        <taxon>Sordariomycetidae</taxon>
        <taxon>Sordariales</taxon>
        <taxon>Diplogelasinosporaceae</taxon>
        <taxon>Diplogelasinospora</taxon>
    </lineage>
</organism>
<feature type="transmembrane region" description="Helical" evidence="1">
    <location>
        <begin position="16"/>
        <end position="37"/>
    </location>
</feature>
<gene>
    <name evidence="2" type="ORF">QBC46DRAFT_170181</name>
</gene>